<dbReference type="PROSITE" id="PS51257">
    <property type="entry name" value="PROKAR_LIPOPROTEIN"/>
    <property type="match status" value="1"/>
</dbReference>
<gene>
    <name evidence="1" type="ORF">BDV30DRAFT_67086</name>
</gene>
<evidence type="ECO:0000313" key="2">
    <source>
        <dbReference type="Proteomes" id="UP000326289"/>
    </source>
</evidence>
<organism evidence="1 2">
    <name type="scientific">Aspergillus minisclerotigenes</name>
    <dbReference type="NCBI Taxonomy" id="656917"/>
    <lineage>
        <taxon>Eukaryota</taxon>
        <taxon>Fungi</taxon>
        <taxon>Dikarya</taxon>
        <taxon>Ascomycota</taxon>
        <taxon>Pezizomycotina</taxon>
        <taxon>Eurotiomycetes</taxon>
        <taxon>Eurotiomycetidae</taxon>
        <taxon>Eurotiales</taxon>
        <taxon>Aspergillaceae</taxon>
        <taxon>Aspergillus</taxon>
        <taxon>Aspergillus subgen. Circumdati</taxon>
    </lineage>
</organism>
<proteinExistence type="predicted"/>
<evidence type="ECO:0000313" key="1">
    <source>
        <dbReference type="EMBL" id="KAB8266638.1"/>
    </source>
</evidence>
<dbReference type="EMBL" id="ML732947">
    <property type="protein sequence ID" value="KAB8266638.1"/>
    <property type="molecule type" value="Genomic_DNA"/>
</dbReference>
<accession>A0A5N6IJM4</accession>
<reference evidence="1 2" key="1">
    <citation type="submission" date="2019-04" db="EMBL/GenBank/DDBJ databases">
        <title>Fungal friends and foes A comparative genomics study of 23 Aspergillus species from section Flavi.</title>
        <authorList>
            <consortium name="DOE Joint Genome Institute"/>
            <person name="Kjaerbolling I."/>
            <person name="Vesth T.C."/>
            <person name="Frisvad J.C."/>
            <person name="Nybo J.L."/>
            <person name="Theobald S."/>
            <person name="Kildgaard S."/>
            <person name="Petersen T.I."/>
            <person name="Kuo A."/>
            <person name="Sato A."/>
            <person name="Lyhne E.K."/>
            <person name="Kogle M.E."/>
            <person name="Wiebenga A."/>
            <person name="Kun R.S."/>
            <person name="Lubbers R.J."/>
            <person name="Makela M.R."/>
            <person name="Barry K."/>
            <person name="Chovatia M."/>
            <person name="Clum A."/>
            <person name="Daum C."/>
            <person name="Haridas S."/>
            <person name="He G."/>
            <person name="LaButti K."/>
            <person name="Lipzen A."/>
            <person name="Mondo S."/>
            <person name="Pangilinan J."/>
            <person name="Riley R."/>
            <person name="Salamov A."/>
            <person name="Simmons B.A."/>
            <person name="Magnuson J.K."/>
            <person name="Henrissat B."/>
            <person name="Mortensen U.H."/>
            <person name="Larsen T.O."/>
            <person name="De vries R.P."/>
            <person name="Grigoriev I.V."/>
            <person name="Machida M."/>
            <person name="Baker S.E."/>
            <person name="Andersen M.R."/>
        </authorList>
    </citation>
    <scope>NUCLEOTIDE SEQUENCE [LARGE SCALE GENOMIC DNA]</scope>
    <source>
        <strain evidence="1 2">CBS 117635</strain>
    </source>
</reference>
<protein>
    <submittedName>
        <fullName evidence="1">Uncharacterized protein</fullName>
    </submittedName>
</protein>
<dbReference type="AlphaFoldDB" id="A0A5N6IJM4"/>
<name>A0A5N6IJM4_9EURO</name>
<dbReference type="Proteomes" id="UP000326289">
    <property type="component" value="Unassembled WGS sequence"/>
</dbReference>
<sequence>MPSARCMGVCCFLLVFIGTGCLHTFWGRMSILETFLFLFVGRQSLTDSGIVYTCNFNDI</sequence>
<keyword evidence="2" id="KW-1185">Reference proteome</keyword>